<gene>
    <name evidence="2" type="ORF">DY000_02038622</name>
</gene>
<comment type="caution">
    <text evidence="2">The sequence shown here is derived from an EMBL/GenBank/DDBJ whole genome shotgun (WGS) entry which is preliminary data.</text>
</comment>
<evidence type="ECO:0000313" key="3">
    <source>
        <dbReference type="Proteomes" id="UP000266723"/>
    </source>
</evidence>
<dbReference type="PANTHER" id="PTHR46740">
    <property type="entry name" value="PROTEIN DYAD"/>
    <property type="match status" value="1"/>
</dbReference>
<protein>
    <submittedName>
        <fullName evidence="2">Uncharacterized protein</fullName>
    </submittedName>
</protein>
<dbReference type="EMBL" id="QGKV02001507">
    <property type="protein sequence ID" value="KAF3530030.1"/>
    <property type="molecule type" value="Genomic_DNA"/>
</dbReference>
<reference evidence="2 3" key="1">
    <citation type="journal article" date="2020" name="BMC Genomics">
        <title>Intraspecific diversification of the crop wild relative Brassica cretica Lam. using demographic model selection.</title>
        <authorList>
            <person name="Kioukis A."/>
            <person name="Michalopoulou V.A."/>
            <person name="Briers L."/>
            <person name="Pirintsos S."/>
            <person name="Studholme D.J."/>
            <person name="Pavlidis P."/>
            <person name="Sarris P.F."/>
        </authorList>
    </citation>
    <scope>NUCLEOTIDE SEQUENCE [LARGE SCALE GENOMIC DNA]</scope>
    <source>
        <strain evidence="3">cv. PFS-1207/04</strain>
    </source>
</reference>
<organism evidence="2 3">
    <name type="scientific">Brassica cretica</name>
    <name type="common">Mustard</name>
    <dbReference type="NCBI Taxonomy" id="69181"/>
    <lineage>
        <taxon>Eukaryota</taxon>
        <taxon>Viridiplantae</taxon>
        <taxon>Streptophyta</taxon>
        <taxon>Embryophyta</taxon>
        <taxon>Tracheophyta</taxon>
        <taxon>Spermatophyta</taxon>
        <taxon>Magnoliopsida</taxon>
        <taxon>eudicotyledons</taxon>
        <taxon>Gunneridae</taxon>
        <taxon>Pentapetalae</taxon>
        <taxon>rosids</taxon>
        <taxon>malvids</taxon>
        <taxon>Brassicales</taxon>
        <taxon>Brassicaceae</taxon>
        <taxon>Brassiceae</taxon>
        <taxon>Brassica</taxon>
    </lineage>
</organism>
<proteinExistence type="predicted"/>
<sequence>MFVKRIRSEDLLLPPENTRRRRHILSMSYKIDHSVLLPQRSPEQLKSIRIVMVSRITGRDVSLRYPSIYSIRSHFGSNRVNRTKPERRSNASLLPVLDESHVMSSELAGDLLYRRVAPHQVSMSRNSWVSGNDDINLSRAEGKCLSELKSGGMIKWGKRMRVRYQSRHKECSRLKEEDGGNETEASDLCRRAKA</sequence>
<name>A0ABQ7BCZ2_BRACR</name>
<dbReference type="PANTHER" id="PTHR46740:SF2">
    <property type="entry name" value="PROTEIN DYAD"/>
    <property type="match status" value="1"/>
</dbReference>
<feature type="region of interest" description="Disordered" evidence="1">
    <location>
        <begin position="170"/>
        <end position="194"/>
    </location>
</feature>
<evidence type="ECO:0000256" key="1">
    <source>
        <dbReference type="SAM" id="MobiDB-lite"/>
    </source>
</evidence>
<dbReference type="InterPro" id="IPR044221">
    <property type="entry name" value="DYAD/AMEIOTIC1"/>
</dbReference>
<evidence type="ECO:0000313" key="2">
    <source>
        <dbReference type="EMBL" id="KAF3530030.1"/>
    </source>
</evidence>
<dbReference type="Proteomes" id="UP000266723">
    <property type="component" value="Unassembled WGS sequence"/>
</dbReference>
<accession>A0ABQ7BCZ2</accession>
<keyword evidence="3" id="KW-1185">Reference proteome</keyword>